<keyword evidence="3" id="KW-1185">Reference proteome</keyword>
<dbReference type="SUPFAM" id="SSF55821">
    <property type="entry name" value="YrdC/RibB"/>
    <property type="match status" value="1"/>
</dbReference>
<dbReference type="Pfam" id="PF01300">
    <property type="entry name" value="Sua5_yciO_yrdC"/>
    <property type="match status" value="1"/>
</dbReference>
<proteinExistence type="predicted"/>
<evidence type="ECO:0000259" key="1">
    <source>
        <dbReference type="PROSITE" id="PS51163"/>
    </source>
</evidence>
<reference evidence="2 3" key="1">
    <citation type="submission" date="2019-07" db="EMBL/GenBank/DDBJ databases">
        <title>Whole genome shotgun sequence of Pseudonocardia sulfidoxydans NBRC 16205.</title>
        <authorList>
            <person name="Hosoyama A."/>
            <person name="Uohara A."/>
            <person name="Ohji S."/>
            <person name="Ichikawa N."/>
        </authorList>
    </citation>
    <scope>NUCLEOTIDE SEQUENCE [LARGE SCALE GENOMIC DNA]</scope>
    <source>
        <strain evidence="2 3">NBRC 16205</strain>
    </source>
</reference>
<protein>
    <recommendedName>
        <fullName evidence="1">YrdC-like domain-containing protein</fullName>
    </recommendedName>
</protein>
<organism evidence="2 3">
    <name type="scientific">Pseudonocardia sulfidoxydans NBRC 16205</name>
    <dbReference type="NCBI Taxonomy" id="1223511"/>
    <lineage>
        <taxon>Bacteria</taxon>
        <taxon>Bacillati</taxon>
        <taxon>Actinomycetota</taxon>
        <taxon>Actinomycetes</taxon>
        <taxon>Pseudonocardiales</taxon>
        <taxon>Pseudonocardiaceae</taxon>
        <taxon>Pseudonocardia</taxon>
    </lineage>
</organism>
<dbReference type="EMBL" id="BJVJ01000028">
    <property type="protein sequence ID" value="GEL24065.1"/>
    <property type="molecule type" value="Genomic_DNA"/>
</dbReference>
<dbReference type="AlphaFoldDB" id="A0A511DGZ9"/>
<dbReference type="InterPro" id="IPR017945">
    <property type="entry name" value="DHBP_synth_RibB-like_a/b_dom"/>
</dbReference>
<gene>
    <name evidence="2" type="ORF">PSU4_30190</name>
</gene>
<dbReference type="InterPro" id="IPR006070">
    <property type="entry name" value="Sua5-like_dom"/>
</dbReference>
<name>A0A511DGZ9_9PSEU</name>
<dbReference type="Proteomes" id="UP000321685">
    <property type="component" value="Unassembled WGS sequence"/>
</dbReference>
<dbReference type="PROSITE" id="PS51163">
    <property type="entry name" value="YRDC"/>
    <property type="match status" value="1"/>
</dbReference>
<dbReference type="Gene3D" id="3.90.870.10">
    <property type="entry name" value="DHBP synthase"/>
    <property type="match status" value="1"/>
</dbReference>
<feature type="domain" description="YrdC-like" evidence="1">
    <location>
        <begin position="7"/>
        <end position="199"/>
    </location>
</feature>
<sequence>MAEPHPLPGLDAACRALARGQAVVVPNPSPMTYGLVATDPAAVNAAKGRPVEQPVAVSLHDHAEWHRVTPGLDLPRELLPRILALLDRRLSLLVPVREDASLPEWVRSGVHDGHLAMFNGRWGPSAPLWDRFPRLHGSSANRSGQPPAACAADAARMLGTDVPVIDGDALRDPRRVPRASSMVRVTRDGKMRLHRPGAQDVASIVDVSP</sequence>
<evidence type="ECO:0000313" key="3">
    <source>
        <dbReference type="Proteomes" id="UP000321685"/>
    </source>
</evidence>
<dbReference type="GO" id="GO:0003725">
    <property type="term" value="F:double-stranded RNA binding"/>
    <property type="evidence" value="ECO:0007669"/>
    <property type="project" value="InterPro"/>
</dbReference>
<evidence type="ECO:0000313" key="2">
    <source>
        <dbReference type="EMBL" id="GEL24065.1"/>
    </source>
</evidence>
<comment type="caution">
    <text evidence="2">The sequence shown here is derived from an EMBL/GenBank/DDBJ whole genome shotgun (WGS) entry which is preliminary data.</text>
</comment>
<accession>A0A511DGZ9</accession>